<proteinExistence type="predicted"/>
<gene>
    <name evidence="1" type="ORF">TWF718_008354</name>
</gene>
<dbReference type="Proteomes" id="UP001313282">
    <property type="component" value="Unassembled WGS sequence"/>
</dbReference>
<keyword evidence="2" id="KW-1185">Reference proteome</keyword>
<accession>A0AAN8MRR0</accession>
<reference evidence="1 2" key="1">
    <citation type="submission" date="2019-10" db="EMBL/GenBank/DDBJ databases">
        <authorList>
            <person name="Palmer J.M."/>
        </authorList>
    </citation>
    <scope>NUCLEOTIDE SEQUENCE [LARGE SCALE GENOMIC DNA]</scope>
    <source>
        <strain evidence="1 2">TWF718</strain>
    </source>
</reference>
<evidence type="ECO:0000313" key="2">
    <source>
        <dbReference type="Proteomes" id="UP001313282"/>
    </source>
</evidence>
<comment type="caution">
    <text evidence="1">The sequence shown here is derived from an EMBL/GenBank/DDBJ whole genome shotgun (WGS) entry which is preliminary data.</text>
</comment>
<sequence>MVWTVADLLKITRICRVTKAPPEPLSLRAQGLEQLWPRLPDNTKFKQLQSSRARASAPTPSSLLLSDVFGPEIYDWKLLDTRLGLFLAALEEAQRPWEITSLDEIELHLMKVRFFTRFLKSRLYKAADRFGNIVSDIKCYRYSWSQYVEATLGEIEEKKSFLKEMDKGDISRA</sequence>
<evidence type="ECO:0000313" key="1">
    <source>
        <dbReference type="EMBL" id="KAK6342976.1"/>
    </source>
</evidence>
<name>A0AAN8MRR0_9PEZI</name>
<dbReference type="EMBL" id="JAVHNR010000005">
    <property type="protein sequence ID" value="KAK6342976.1"/>
    <property type="molecule type" value="Genomic_DNA"/>
</dbReference>
<protein>
    <submittedName>
        <fullName evidence="1">Uncharacterized protein</fullName>
    </submittedName>
</protein>
<organism evidence="1 2">
    <name type="scientific">Orbilia javanica</name>
    <dbReference type="NCBI Taxonomy" id="47235"/>
    <lineage>
        <taxon>Eukaryota</taxon>
        <taxon>Fungi</taxon>
        <taxon>Dikarya</taxon>
        <taxon>Ascomycota</taxon>
        <taxon>Pezizomycotina</taxon>
        <taxon>Orbiliomycetes</taxon>
        <taxon>Orbiliales</taxon>
        <taxon>Orbiliaceae</taxon>
        <taxon>Orbilia</taxon>
    </lineage>
</organism>
<dbReference type="AlphaFoldDB" id="A0AAN8MRR0"/>